<evidence type="ECO:0000259" key="2">
    <source>
        <dbReference type="PROSITE" id="PS51371"/>
    </source>
</evidence>
<dbReference type="AlphaFoldDB" id="W9V0T7"/>
<protein>
    <submittedName>
        <fullName evidence="3">Glucose-1-phosphate cytidylyltransferase</fullName>
        <ecNumber evidence="3">2.7.7.33</ecNumber>
    </submittedName>
</protein>
<keyword evidence="1" id="KW-0129">CBS domain</keyword>
<reference evidence="4" key="1">
    <citation type="submission" date="2012-11" db="EMBL/GenBank/DDBJ databases">
        <authorList>
            <person name="Singh A."/>
            <person name="Pinnaka A.K."/>
            <person name="Vaidya B."/>
        </authorList>
    </citation>
    <scope>NUCLEOTIDE SEQUENCE [LARGE SCALE GENOMIC DNA]</scope>
    <source>
        <strain evidence="4">AK23</strain>
    </source>
</reference>
<organism evidence="3 4">
    <name type="scientific">Nitrincola nitratireducens</name>
    <dbReference type="NCBI Taxonomy" id="1229521"/>
    <lineage>
        <taxon>Bacteria</taxon>
        <taxon>Pseudomonadati</taxon>
        <taxon>Pseudomonadota</taxon>
        <taxon>Gammaproteobacteria</taxon>
        <taxon>Oceanospirillales</taxon>
        <taxon>Oceanospirillaceae</taxon>
        <taxon>Nitrincola</taxon>
    </lineage>
</organism>
<dbReference type="PROSITE" id="PS51371">
    <property type="entry name" value="CBS"/>
    <property type="match status" value="2"/>
</dbReference>
<reference evidence="3 4" key="2">
    <citation type="journal article" date="2015" name="Syst. Appl. Microbiol.">
        <title>Nitrincola nitratireducens sp. nov. isolated from a haloalkaline crater lake.</title>
        <authorList>
            <person name="Singh A."/>
            <person name="Vaidya B."/>
            <person name="Tanuku N.R."/>
            <person name="Pinnaka A.K."/>
        </authorList>
    </citation>
    <scope>NUCLEOTIDE SEQUENCE [LARGE SCALE GENOMIC DNA]</scope>
    <source>
        <strain evidence="3 4">AK23</strain>
    </source>
</reference>
<dbReference type="Pfam" id="PF00571">
    <property type="entry name" value="CBS"/>
    <property type="match status" value="2"/>
</dbReference>
<dbReference type="SMART" id="SM00116">
    <property type="entry name" value="CBS"/>
    <property type="match status" value="2"/>
</dbReference>
<name>W9V0T7_9GAMM</name>
<dbReference type="CDD" id="cd04607">
    <property type="entry name" value="CBS_pair_NTP_transferase_assoc"/>
    <property type="match status" value="1"/>
</dbReference>
<dbReference type="InterPro" id="IPR029044">
    <property type="entry name" value="Nucleotide-diphossugar_trans"/>
</dbReference>
<feature type="domain" description="CBS" evidence="2">
    <location>
        <begin position="1"/>
        <end position="61"/>
    </location>
</feature>
<dbReference type="CDD" id="cd06426">
    <property type="entry name" value="NTP_transferase_like_2"/>
    <property type="match status" value="1"/>
</dbReference>
<dbReference type="Gene3D" id="3.90.550.10">
    <property type="entry name" value="Spore Coat Polysaccharide Biosynthesis Protein SpsA, Chain A"/>
    <property type="match status" value="1"/>
</dbReference>
<accession>W9V0T7</accession>
<evidence type="ECO:0000313" key="3">
    <source>
        <dbReference type="EMBL" id="EXJ09757.1"/>
    </source>
</evidence>
<keyword evidence="3" id="KW-0548">Nucleotidyltransferase</keyword>
<dbReference type="EMBL" id="AONB01000020">
    <property type="protein sequence ID" value="EXJ09757.1"/>
    <property type="molecule type" value="Genomic_DNA"/>
</dbReference>
<comment type="caution">
    <text evidence="3">The sequence shown here is derived from an EMBL/GenBank/DDBJ whole genome shotgun (WGS) entry which is preliminary data.</text>
</comment>
<gene>
    <name evidence="3" type="primary">rfbF</name>
    <name evidence="3" type="ORF">D791_03252</name>
</gene>
<dbReference type="Proteomes" id="UP000019464">
    <property type="component" value="Unassembled WGS sequence"/>
</dbReference>
<dbReference type="InterPro" id="IPR000644">
    <property type="entry name" value="CBS_dom"/>
</dbReference>
<dbReference type="PATRIC" id="fig|1229521.3.peg.3286"/>
<dbReference type="Pfam" id="PF00483">
    <property type="entry name" value="NTP_transferase"/>
    <property type="match status" value="1"/>
</dbReference>
<sequence>MSDWKSVVINAKTTIREAMRVIDRGALRIALVCDSENRLIGTVTDGDIRRGLLLDRNMEDQVFCIMNSKPRTAGINDSREQSLKVMDRNGLLSLPVVDDQGYLVGLETLHQALQYPRKDNPVFIMAGGFGTRLRPLTDHCPKPMLRVGDKPMLEHLINRFVRLGFHDFYISTHYMPDQIHSYFGNGTQFGCSIDYVHEEKPLGTGGALGLLPKNLPKKPLILMNGDVLTRVDFTHLLAHHQQSGVDATMCTRELEHQVPFGVIETKNNLITDMVEKPTFRYQINTGIYVLSPECVASVSEGTCIDMPTLLEHRIAQGKKVGIFRSHDYWLDIGRMSDYQKAQEDIKGLFN</sequence>
<feature type="domain" description="CBS" evidence="2">
    <location>
        <begin position="66"/>
        <end position="122"/>
    </location>
</feature>
<dbReference type="PANTHER" id="PTHR22572">
    <property type="entry name" value="SUGAR-1-PHOSPHATE GUANYL TRANSFERASE"/>
    <property type="match status" value="1"/>
</dbReference>
<dbReference type="InterPro" id="IPR005835">
    <property type="entry name" value="NTP_transferase_dom"/>
</dbReference>
<dbReference type="InterPro" id="IPR046342">
    <property type="entry name" value="CBS_dom_sf"/>
</dbReference>
<dbReference type="GO" id="GO:0047343">
    <property type="term" value="F:glucose-1-phosphate cytidylyltransferase activity"/>
    <property type="evidence" value="ECO:0007669"/>
    <property type="project" value="UniProtKB-EC"/>
</dbReference>
<dbReference type="OrthoDB" id="9803871at2"/>
<dbReference type="STRING" id="1229521.D791_03252"/>
<keyword evidence="3" id="KW-0808">Transferase</keyword>
<keyword evidence="4" id="KW-1185">Reference proteome</keyword>
<dbReference type="SUPFAM" id="SSF53448">
    <property type="entry name" value="Nucleotide-diphospho-sugar transferases"/>
    <property type="match status" value="1"/>
</dbReference>
<proteinExistence type="predicted"/>
<evidence type="ECO:0000313" key="4">
    <source>
        <dbReference type="Proteomes" id="UP000019464"/>
    </source>
</evidence>
<dbReference type="SUPFAM" id="SSF54631">
    <property type="entry name" value="CBS-domain pair"/>
    <property type="match status" value="1"/>
</dbReference>
<dbReference type="InterPro" id="IPR050486">
    <property type="entry name" value="Mannose-1P_guanyltransferase"/>
</dbReference>
<evidence type="ECO:0000256" key="1">
    <source>
        <dbReference type="PROSITE-ProRule" id="PRU00703"/>
    </source>
</evidence>
<dbReference type="RefSeq" id="WP_036513253.1">
    <property type="nucleotide sequence ID" value="NZ_AONB01000020.1"/>
</dbReference>
<dbReference type="Gene3D" id="3.10.580.10">
    <property type="entry name" value="CBS-domain"/>
    <property type="match status" value="1"/>
</dbReference>
<dbReference type="EC" id="2.7.7.33" evidence="3"/>